<protein>
    <submittedName>
        <fullName evidence="1">Uncharacterized protein</fullName>
    </submittedName>
</protein>
<accession>A0ABN8IRI3</accession>
<proteinExistence type="predicted"/>
<evidence type="ECO:0000313" key="1">
    <source>
        <dbReference type="EMBL" id="CAH2061944.1"/>
    </source>
</evidence>
<feature type="non-terminal residue" evidence="1">
    <location>
        <position position="69"/>
    </location>
</feature>
<organism evidence="1 2">
    <name type="scientific">Iphiclides podalirius</name>
    <name type="common">scarce swallowtail</name>
    <dbReference type="NCBI Taxonomy" id="110791"/>
    <lineage>
        <taxon>Eukaryota</taxon>
        <taxon>Metazoa</taxon>
        <taxon>Ecdysozoa</taxon>
        <taxon>Arthropoda</taxon>
        <taxon>Hexapoda</taxon>
        <taxon>Insecta</taxon>
        <taxon>Pterygota</taxon>
        <taxon>Neoptera</taxon>
        <taxon>Endopterygota</taxon>
        <taxon>Lepidoptera</taxon>
        <taxon>Glossata</taxon>
        <taxon>Ditrysia</taxon>
        <taxon>Papilionoidea</taxon>
        <taxon>Papilionidae</taxon>
        <taxon>Papilioninae</taxon>
        <taxon>Iphiclides</taxon>
    </lineage>
</organism>
<name>A0ABN8IRI3_9NEOP</name>
<evidence type="ECO:0000313" key="2">
    <source>
        <dbReference type="Proteomes" id="UP000837857"/>
    </source>
</evidence>
<sequence length="69" mass="7567">MSTNYPSTRRFGAHVGLKLEDGALAATSAAASTTARGPRQSCTATPLCRTFLERNFKFRTARAFRVRCL</sequence>
<keyword evidence="2" id="KW-1185">Reference proteome</keyword>
<reference evidence="1" key="1">
    <citation type="submission" date="2022-03" db="EMBL/GenBank/DDBJ databases">
        <authorList>
            <person name="Martin H S."/>
        </authorList>
    </citation>
    <scope>NUCLEOTIDE SEQUENCE</scope>
</reference>
<dbReference type="EMBL" id="OW152840">
    <property type="protein sequence ID" value="CAH2061944.1"/>
    <property type="molecule type" value="Genomic_DNA"/>
</dbReference>
<gene>
    <name evidence="1" type="ORF">IPOD504_LOCUS11581</name>
</gene>
<dbReference type="Proteomes" id="UP000837857">
    <property type="component" value="Chromosome 28"/>
</dbReference>